<evidence type="ECO:0000256" key="1">
    <source>
        <dbReference type="SAM" id="MobiDB-lite"/>
    </source>
</evidence>
<gene>
    <name evidence="3" type="ORF">FKW77_005365</name>
</gene>
<evidence type="ECO:0000259" key="2">
    <source>
        <dbReference type="Pfam" id="PF02627"/>
    </source>
</evidence>
<dbReference type="OrthoDB" id="104509at2759"/>
<dbReference type="InterPro" id="IPR029032">
    <property type="entry name" value="AhpD-like"/>
</dbReference>
<dbReference type="PANTHER" id="PTHR33570">
    <property type="entry name" value="4-CARBOXYMUCONOLACTONE DECARBOXYLASE FAMILY PROTEIN"/>
    <property type="match status" value="1"/>
</dbReference>
<sequence>MSSSQQQQQQPSEEELKNAHTLLFNAGLQTRYAVAGKEYVDKSLTNNASDFSRPMQEYVTESCWHSIWGRPGLEKKTRSLLNIAMLCALNRSTELAVHVRGAVNNGASEVEIRETIMQVACYCGMPAGLEGTRVAERVILEMRREREEGEGGKGEKEQAQVEGGQSLNPS</sequence>
<keyword evidence="4" id="KW-1185">Reference proteome</keyword>
<evidence type="ECO:0000313" key="4">
    <source>
        <dbReference type="Proteomes" id="UP000316270"/>
    </source>
</evidence>
<dbReference type="EMBL" id="CP042190">
    <property type="protein sequence ID" value="QDS71540.1"/>
    <property type="molecule type" value="Genomic_DNA"/>
</dbReference>
<feature type="compositionally biased region" description="Low complexity" evidence="1">
    <location>
        <begin position="160"/>
        <end position="170"/>
    </location>
</feature>
<accession>A0A517L7D1</accession>
<dbReference type="Gene3D" id="1.20.1290.10">
    <property type="entry name" value="AhpD-like"/>
    <property type="match status" value="1"/>
</dbReference>
<dbReference type="InterPro" id="IPR052512">
    <property type="entry name" value="4CMD/NDH-1_regulator"/>
</dbReference>
<dbReference type="InterPro" id="IPR003779">
    <property type="entry name" value="CMD-like"/>
</dbReference>
<feature type="compositionally biased region" description="Basic and acidic residues" evidence="1">
    <location>
        <begin position="144"/>
        <end position="159"/>
    </location>
</feature>
<dbReference type="GO" id="GO:0051920">
    <property type="term" value="F:peroxiredoxin activity"/>
    <property type="evidence" value="ECO:0007669"/>
    <property type="project" value="InterPro"/>
</dbReference>
<dbReference type="PANTHER" id="PTHR33570:SF2">
    <property type="entry name" value="CARBOXYMUCONOLACTONE DECARBOXYLASE-LIKE DOMAIN-CONTAINING PROTEIN"/>
    <property type="match status" value="1"/>
</dbReference>
<organism evidence="3 4">
    <name type="scientific">Venturia effusa</name>
    <dbReference type="NCBI Taxonomy" id="50376"/>
    <lineage>
        <taxon>Eukaryota</taxon>
        <taxon>Fungi</taxon>
        <taxon>Dikarya</taxon>
        <taxon>Ascomycota</taxon>
        <taxon>Pezizomycotina</taxon>
        <taxon>Dothideomycetes</taxon>
        <taxon>Pleosporomycetidae</taxon>
        <taxon>Venturiales</taxon>
        <taxon>Venturiaceae</taxon>
        <taxon>Venturia</taxon>
    </lineage>
</organism>
<name>A0A517L7D1_9PEZI</name>
<dbReference type="Proteomes" id="UP000316270">
    <property type="component" value="Chromosome 6"/>
</dbReference>
<reference evidence="3 4" key="1">
    <citation type="submission" date="2019-07" db="EMBL/GenBank/DDBJ databases">
        <title>Finished genome of Venturia effusa.</title>
        <authorList>
            <person name="Young C.A."/>
            <person name="Cox M.P."/>
            <person name="Ganley A.R.D."/>
            <person name="David W.J."/>
        </authorList>
    </citation>
    <scope>NUCLEOTIDE SEQUENCE [LARGE SCALE GENOMIC DNA]</scope>
    <source>
        <strain evidence="4">albino</strain>
    </source>
</reference>
<dbReference type="SUPFAM" id="SSF69118">
    <property type="entry name" value="AhpD-like"/>
    <property type="match status" value="1"/>
</dbReference>
<proteinExistence type="predicted"/>
<protein>
    <recommendedName>
        <fullName evidence="2">Carboxymuconolactone decarboxylase-like domain-containing protein</fullName>
    </recommendedName>
</protein>
<evidence type="ECO:0000313" key="3">
    <source>
        <dbReference type="EMBL" id="QDS71540.1"/>
    </source>
</evidence>
<feature type="domain" description="Carboxymuconolactone decarboxylase-like" evidence="2">
    <location>
        <begin position="55"/>
        <end position="136"/>
    </location>
</feature>
<dbReference type="Pfam" id="PF02627">
    <property type="entry name" value="CMD"/>
    <property type="match status" value="1"/>
</dbReference>
<feature type="region of interest" description="Disordered" evidence="1">
    <location>
        <begin position="144"/>
        <end position="170"/>
    </location>
</feature>
<dbReference type="AlphaFoldDB" id="A0A517L7D1"/>
<dbReference type="STRING" id="50376.A0A517L7D1"/>